<evidence type="ECO:0000313" key="3">
    <source>
        <dbReference type="Proteomes" id="UP001191019"/>
    </source>
</evidence>
<accession>A0ABY0FQQ9</accession>
<keyword evidence="1" id="KW-1133">Transmembrane helix</keyword>
<keyword evidence="1" id="KW-0472">Membrane</keyword>
<keyword evidence="3" id="KW-1185">Reference proteome</keyword>
<evidence type="ECO:0008006" key="4">
    <source>
        <dbReference type="Google" id="ProtNLM"/>
    </source>
</evidence>
<dbReference type="EMBL" id="PRLM01000001">
    <property type="protein sequence ID" value="RYC75224.1"/>
    <property type="molecule type" value="Genomic_DNA"/>
</dbReference>
<dbReference type="InterPro" id="IPR014867">
    <property type="entry name" value="Spore_coat_CotH_CotH2/3/7"/>
</dbReference>
<feature type="transmembrane region" description="Helical" evidence="1">
    <location>
        <begin position="9"/>
        <end position="27"/>
    </location>
</feature>
<keyword evidence="1" id="KW-0812">Transmembrane</keyword>
<evidence type="ECO:0000313" key="2">
    <source>
        <dbReference type="EMBL" id="RYC75224.1"/>
    </source>
</evidence>
<dbReference type="Pfam" id="PF08757">
    <property type="entry name" value="CotH"/>
    <property type="match status" value="1"/>
</dbReference>
<gene>
    <name evidence="2" type="ORF">G3RUM_00168</name>
</gene>
<dbReference type="RefSeq" id="WP_129734459.1">
    <property type="nucleotide sequence ID" value="NZ_PRLM01000001.1"/>
</dbReference>
<evidence type="ECO:0000256" key="1">
    <source>
        <dbReference type="SAM" id="Phobius"/>
    </source>
</evidence>
<comment type="caution">
    <text evidence="2">The sequence shown here is derived from an EMBL/GenBank/DDBJ whole genome shotgun (WGS) entry which is preliminary data.</text>
</comment>
<proteinExistence type="predicted"/>
<dbReference type="Proteomes" id="UP001191019">
    <property type="component" value="Unassembled WGS sequence"/>
</dbReference>
<reference evidence="2 3" key="1">
    <citation type="journal article" date="2018" name="bioRxiv">
        <title>Evidence of independent acquisition and adaption of ultra-small bacteria to human hosts across the highly diverse yet reduced genomes of the phylum Saccharibacteria.</title>
        <authorList>
            <person name="McLean J.S."/>
            <person name="Bor B."/>
            <person name="To T.T."/>
            <person name="Liu Q."/>
            <person name="Kearns K.A."/>
            <person name="Solden L.M."/>
            <person name="Wrighton K.C."/>
            <person name="He X."/>
            <person name="Shi W."/>
        </authorList>
    </citation>
    <scope>NUCLEOTIDE SEQUENCE [LARGE SCALE GENOMIC DNA]</scope>
    <source>
        <strain evidence="2 3">TM7_G3_2_Rum_HOT_351B</strain>
    </source>
</reference>
<protein>
    <recommendedName>
        <fullName evidence="4">Spore coat protein CotH</fullName>
    </recommendedName>
</protein>
<name>A0ABY0FQQ9_9BACT</name>
<sequence>MKIWERKNAVAVDFLLVACLTLLIAIWKSGEYGIVQNDSGLPEIEIVMADGVTANDIWEGGKDVKYQDNVLSLVTDDEVREFNGVEVKGRGNATWVMSKKPYQFKLKQRTNLLDLGKNRKWILLANYNDATNLRTDVAFYVEWLIGEDFAYRGEFVELYMNGEYLGLYYLTRGITVGKNAVDLKDPLGVLVELDNVYARAEDKYYVSSNGEHLTVKDMIDETKRDEAMADFLIAFNKLEAAVKEKNYDEIVRLVDIESFAKYYLIEEFLANPDGYFTSQYFYKDGVGDKIHAGPAWDFDIAINNVRVRDYFAPDWEMTATEKAEEYWDVTEQYQQWSRLFARLIELPEFREEVNLVFRENMSGHKKELLSWIFRRAAKIYSASMKENEKWGKGSFVRGVKDLLDWVDKRYDYFEKEYGWTLNEEIL</sequence>
<reference evidence="2 3" key="2">
    <citation type="journal article" date="2020" name="Cell Rep.">
        <title>Acquisition and Adaptation of Ultra-small Parasitic Reduced Genome Bacteria to Mammalian Hosts.</title>
        <authorList>
            <person name="McLean J.S."/>
            <person name="Bor B."/>
            <person name="Kerns K.A."/>
            <person name="Liu Q."/>
            <person name="To T.T."/>
            <person name="Solden L."/>
            <person name="Hendrickson E.L."/>
            <person name="Wrighton K."/>
            <person name="Shi W."/>
            <person name="He X."/>
        </authorList>
    </citation>
    <scope>NUCLEOTIDE SEQUENCE [LARGE SCALE GENOMIC DNA]</scope>
    <source>
        <strain evidence="2 3">TM7_G3_2_Rum_HOT_351B</strain>
    </source>
</reference>
<organism evidence="2 3">
    <name type="scientific">Candidatus Nanosyncoccus alces</name>
    <dbReference type="NCBI Taxonomy" id="2171997"/>
    <lineage>
        <taxon>Bacteria</taxon>
        <taxon>Candidatus Saccharimonadota</taxon>
        <taxon>Candidatus Nanosyncoccalia</taxon>
        <taxon>Candidatus Nanosyncoccales</taxon>
        <taxon>Candidatus Nanosyncoccaceae</taxon>
        <taxon>Candidatus Nanosyncoccus</taxon>
    </lineage>
</organism>